<sequence>MNPAAWAYKFMLDRIRATVAAVVAYSSICALCTSLISFAIVLIVSLIPLYLSRNPDDALGEACPVVLILVYCINGYTLTAGFQIPQYNTTFTDSMASRSYGFSSSPPSSAVTGNCANLNNFRVQEAESVSVIDNCTFQLLSIISPLLPNAKVFNNYALSEACYRTLQTCYSDSLLTACILSNCVVTGLSNAASASYPLTYYTLSCAAKIYYKTRCLDAPASSGLYYSSSQRNSVCRQRRLNRINTCLSSTVSLMNVPCMISVSSGLVTTPVGSCTQTVTANSAQITITDSANLACSSGVTFTSFIINPASSTNGVSNFPTTFFGASDQNDGHPYRISSITSTNFYANQSGALYCGSISQAGIAADVNTAISSQSS</sequence>
<feature type="transmembrane region" description="Helical" evidence="1">
    <location>
        <begin position="63"/>
        <end position="84"/>
    </location>
</feature>
<dbReference type="Proteomes" id="UP000663891">
    <property type="component" value="Unassembled WGS sequence"/>
</dbReference>
<protein>
    <submittedName>
        <fullName evidence="2">Uncharacterized protein</fullName>
    </submittedName>
</protein>
<keyword evidence="1" id="KW-0812">Transmembrane</keyword>
<evidence type="ECO:0000313" key="2">
    <source>
        <dbReference type="EMBL" id="CAF1076677.1"/>
    </source>
</evidence>
<dbReference type="EMBL" id="CAJNON010000182">
    <property type="protein sequence ID" value="CAF1076677.1"/>
    <property type="molecule type" value="Genomic_DNA"/>
</dbReference>
<keyword evidence="1" id="KW-0472">Membrane</keyword>
<dbReference type="OrthoDB" id="10016453at2759"/>
<organism evidence="2 3">
    <name type="scientific">Adineta steineri</name>
    <dbReference type="NCBI Taxonomy" id="433720"/>
    <lineage>
        <taxon>Eukaryota</taxon>
        <taxon>Metazoa</taxon>
        <taxon>Spiralia</taxon>
        <taxon>Gnathifera</taxon>
        <taxon>Rotifera</taxon>
        <taxon>Eurotatoria</taxon>
        <taxon>Bdelloidea</taxon>
        <taxon>Adinetida</taxon>
        <taxon>Adinetidae</taxon>
        <taxon>Adineta</taxon>
    </lineage>
</organism>
<proteinExistence type="predicted"/>
<feature type="transmembrane region" description="Helical" evidence="1">
    <location>
        <begin position="20"/>
        <end position="51"/>
    </location>
</feature>
<evidence type="ECO:0000313" key="3">
    <source>
        <dbReference type="Proteomes" id="UP000663891"/>
    </source>
</evidence>
<gene>
    <name evidence="2" type="ORF">VCS650_LOCUS18779</name>
</gene>
<keyword evidence="1" id="KW-1133">Transmembrane helix</keyword>
<evidence type="ECO:0000256" key="1">
    <source>
        <dbReference type="SAM" id="Phobius"/>
    </source>
</evidence>
<name>A0A814ME98_9BILA</name>
<dbReference type="AlphaFoldDB" id="A0A814ME98"/>
<accession>A0A814ME98</accession>
<reference evidence="2" key="1">
    <citation type="submission" date="2021-02" db="EMBL/GenBank/DDBJ databases">
        <authorList>
            <person name="Nowell W R."/>
        </authorList>
    </citation>
    <scope>NUCLEOTIDE SEQUENCE</scope>
</reference>
<comment type="caution">
    <text evidence="2">The sequence shown here is derived from an EMBL/GenBank/DDBJ whole genome shotgun (WGS) entry which is preliminary data.</text>
</comment>